<sequence>AIEQVIKSGPKTPDLGGTASTTQVGEAIAAAIAQR</sequence>
<evidence type="ECO:0000313" key="2">
    <source>
        <dbReference type="EMBL" id="SDP94341.1"/>
    </source>
</evidence>
<protein>
    <submittedName>
        <fullName evidence="2">Tartrate dehydrogenase/decarboxylase / D-malate dehydrogenase</fullName>
    </submittedName>
</protein>
<reference evidence="3" key="1">
    <citation type="submission" date="2016-10" db="EMBL/GenBank/DDBJ databases">
        <authorList>
            <person name="Varghese N."/>
            <person name="Submissions S."/>
        </authorList>
    </citation>
    <scope>NUCLEOTIDE SEQUENCE [LARGE SCALE GENOMIC DNA]</scope>
    <source>
        <strain evidence="3">DSM 17101</strain>
    </source>
</reference>
<keyword evidence="3" id="KW-1185">Reference proteome</keyword>
<evidence type="ECO:0000313" key="3">
    <source>
        <dbReference type="Proteomes" id="UP000199317"/>
    </source>
</evidence>
<name>A0A1H0WUB7_9BURK</name>
<dbReference type="SUPFAM" id="SSF53659">
    <property type="entry name" value="Isocitrate/Isopropylmalate dehydrogenase-like"/>
    <property type="match status" value="1"/>
</dbReference>
<dbReference type="Gene3D" id="3.40.718.10">
    <property type="entry name" value="Isopropylmalate Dehydrogenase"/>
    <property type="match status" value="1"/>
</dbReference>
<evidence type="ECO:0000256" key="1">
    <source>
        <dbReference type="SAM" id="MobiDB-lite"/>
    </source>
</evidence>
<dbReference type="AlphaFoldDB" id="A0A1H0WUB7"/>
<dbReference type="Proteomes" id="UP000199317">
    <property type="component" value="Unassembled WGS sequence"/>
</dbReference>
<accession>A0A1H0WUB7</accession>
<feature type="region of interest" description="Disordered" evidence="1">
    <location>
        <begin position="1"/>
        <end position="21"/>
    </location>
</feature>
<proteinExistence type="predicted"/>
<feature type="non-terminal residue" evidence="2">
    <location>
        <position position="1"/>
    </location>
</feature>
<dbReference type="EMBL" id="FNJL01000062">
    <property type="protein sequence ID" value="SDP94341.1"/>
    <property type="molecule type" value="Genomic_DNA"/>
</dbReference>
<gene>
    <name evidence="2" type="ORF">SAMN04489708_1621</name>
</gene>
<organism evidence="2 3">
    <name type="scientific">Paracidovorax cattleyae</name>
    <dbReference type="NCBI Taxonomy" id="80868"/>
    <lineage>
        <taxon>Bacteria</taxon>
        <taxon>Pseudomonadati</taxon>
        <taxon>Pseudomonadota</taxon>
        <taxon>Betaproteobacteria</taxon>
        <taxon>Burkholderiales</taxon>
        <taxon>Comamonadaceae</taxon>
        <taxon>Paracidovorax</taxon>
    </lineage>
</organism>